<gene>
    <name evidence="7" type="ORF">DFR64_0292</name>
</gene>
<feature type="region of interest" description="Disordered" evidence="5">
    <location>
        <begin position="1"/>
        <end position="23"/>
    </location>
</feature>
<feature type="transmembrane region" description="Helical" evidence="6">
    <location>
        <begin position="114"/>
        <end position="143"/>
    </location>
</feature>
<evidence type="ECO:0000256" key="4">
    <source>
        <dbReference type="ARBA" id="ARBA00023136"/>
    </source>
</evidence>
<keyword evidence="7" id="KW-0489">Methyltransferase</keyword>
<evidence type="ECO:0000256" key="5">
    <source>
        <dbReference type="SAM" id="MobiDB-lite"/>
    </source>
</evidence>
<comment type="caution">
    <text evidence="7">The sequence shown here is derived from an EMBL/GenBank/DDBJ whole genome shotgun (WGS) entry which is preliminary data.</text>
</comment>
<evidence type="ECO:0000313" key="8">
    <source>
        <dbReference type="Proteomes" id="UP000256388"/>
    </source>
</evidence>
<keyword evidence="2 6" id="KW-0812">Transmembrane</keyword>
<comment type="subcellular location">
    <subcellularLocation>
        <location evidence="1">Endomembrane system</location>
        <topology evidence="1">Multi-pass membrane protein</topology>
    </subcellularLocation>
</comment>
<accession>A0A347ZUJ8</accession>
<dbReference type="OrthoDB" id="9789029at2"/>
<dbReference type="EMBL" id="QUMS01000001">
    <property type="protein sequence ID" value="REG10434.1"/>
    <property type="molecule type" value="Genomic_DNA"/>
</dbReference>
<dbReference type="Gene3D" id="1.20.120.1630">
    <property type="match status" value="1"/>
</dbReference>
<keyword evidence="4 6" id="KW-0472">Membrane</keyword>
<evidence type="ECO:0000313" key="7">
    <source>
        <dbReference type="EMBL" id="REG10434.1"/>
    </source>
</evidence>
<evidence type="ECO:0000256" key="2">
    <source>
        <dbReference type="ARBA" id="ARBA00022692"/>
    </source>
</evidence>
<dbReference type="GO" id="GO:0012505">
    <property type="term" value="C:endomembrane system"/>
    <property type="evidence" value="ECO:0007669"/>
    <property type="project" value="UniProtKB-SubCell"/>
</dbReference>
<dbReference type="InterPro" id="IPR007318">
    <property type="entry name" value="Phopholipid_MeTrfase"/>
</dbReference>
<name>A0A347ZUJ8_9CHLR</name>
<dbReference type="Proteomes" id="UP000256388">
    <property type="component" value="Unassembled WGS sequence"/>
</dbReference>
<dbReference type="Pfam" id="PF04191">
    <property type="entry name" value="PEMT"/>
    <property type="match status" value="1"/>
</dbReference>
<keyword evidence="3 6" id="KW-1133">Transmembrane helix</keyword>
<dbReference type="RefSeq" id="WP_116223617.1">
    <property type="nucleotide sequence ID" value="NZ_AP018437.1"/>
</dbReference>
<keyword evidence="7" id="KW-0808">Transferase</keyword>
<reference evidence="7 8" key="1">
    <citation type="submission" date="2018-08" db="EMBL/GenBank/DDBJ databases">
        <title>Genomic Encyclopedia of Type Strains, Phase IV (KMG-IV): sequencing the most valuable type-strain genomes for metagenomic binning, comparative biology and taxonomic classification.</title>
        <authorList>
            <person name="Goeker M."/>
        </authorList>
    </citation>
    <scope>NUCLEOTIDE SEQUENCE [LARGE SCALE GENOMIC DNA]</scope>
    <source>
        <strain evidence="7 8">DSM 23923</strain>
    </source>
</reference>
<evidence type="ECO:0000256" key="6">
    <source>
        <dbReference type="SAM" id="Phobius"/>
    </source>
</evidence>
<evidence type="ECO:0000256" key="3">
    <source>
        <dbReference type="ARBA" id="ARBA00022989"/>
    </source>
</evidence>
<feature type="transmembrane region" description="Helical" evidence="6">
    <location>
        <begin position="61"/>
        <end position="80"/>
    </location>
</feature>
<organism evidence="7 8">
    <name type="scientific">Pelolinea submarina</name>
    <dbReference type="NCBI Taxonomy" id="913107"/>
    <lineage>
        <taxon>Bacteria</taxon>
        <taxon>Bacillati</taxon>
        <taxon>Chloroflexota</taxon>
        <taxon>Anaerolineae</taxon>
        <taxon>Anaerolineales</taxon>
        <taxon>Anaerolineaceae</taxon>
        <taxon>Pelolinea</taxon>
    </lineage>
</organism>
<dbReference type="GO" id="GO:0032259">
    <property type="term" value="P:methylation"/>
    <property type="evidence" value="ECO:0007669"/>
    <property type="project" value="UniProtKB-KW"/>
</dbReference>
<proteinExistence type="predicted"/>
<dbReference type="AlphaFoldDB" id="A0A347ZUJ8"/>
<protein>
    <submittedName>
        <fullName evidence="7">Phospholipid methyltransferase</fullName>
    </submittedName>
</protein>
<feature type="transmembrane region" description="Helical" evidence="6">
    <location>
        <begin position="30"/>
        <end position="49"/>
    </location>
</feature>
<evidence type="ECO:0000256" key="1">
    <source>
        <dbReference type="ARBA" id="ARBA00004127"/>
    </source>
</evidence>
<keyword evidence="8" id="KW-1185">Reference proteome</keyword>
<sequence length="176" mass="20355">MQKDLKNDPRYQNHESRPDLAGEHPVGDTWQGIGMLVFIAAAVLDYFLLGNPQRFNQQISFWARLPFSLALFGLGVWLALRGIQVVFGEYREEPVMITEDLFAYMRHPVYLGSILLYLAVLLLVLSPLAGLVWLGILGLYHWLAKYEEGRMLGIFGERYRAYQQHVPMWLPIKFNK</sequence>
<dbReference type="GO" id="GO:0008168">
    <property type="term" value="F:methyltransferase activity"/>
    <property type="evidence" value="ECO:0007669"/>
    <property type="project" value="UniProtKB-KW"/>
</dbReference>